<evidence type="ECO:0000256" key="1">
    <source>
        <dbReference type="ARBA" id="ARBA00006484"/>
    </source>
</evidence>
<dbReference type="PANTHER" id="PTHR42879">
    <property type="entry name" value="3-OXOACYL-(ACYL-CARRIER-PROTEIN) REDUCTASE"/>
    <property type="match status" value="1"/>
</dbReference>
<dbReference type="eggNOG" id="arCOG01259">
    <property type="taxonomic scope" value="Archaea"/>
</dbReference>
<sequence>MLFMTSSVIVSAASAGIGKGIVAVLLGYGYNITAFSRDESKLRALKEEMKLKFGREINTVVADLSVRSDLENVVSNHREKYGSIDNLVVNYGDPKVSSFIEISDEDWDYAISMMLKSTIYLTREALRDMIRTKHGSIVYVTSMTVREPIEGFSISASLRSAVISLAKTLTHEVSQNGIRVNTIAQGYFNTDRFRDIMKREIDSLSGMKRLAGEIPLRRVGEPEEIGELVEFLLSSRSSYINGANIPIDGGITKFPL</sequence>
<dbReference type="HOGENOM" id="CLU_010194_1_2_2"/>
<dbReference type="PhylomeDB" id="Q97AU8"/>
<evidence type="ECO:0000313" key="3">
    <source>
        <dbReference type="Proteomes" id="UP000001017"/>
    </source>
</evidence>
<name>Q97AU8_THEVO</name>
<dbReference type="InterPro" id="IPR036291">
    <property type="entry name" value="NAD(P)-bd_dom_sf"/>
</dbReference>
<dbReference type="PaxDb" id="273116-14324927"/>
<reference evidence="2 3" key="2">
    <citation type="journal article" date="2000" name="Proc. Natl. Acad. Sci. U.S.A.">
        <title>Archaeal adaptation to higher temperatures revealed by genomic sequence of Thermoplasma volcanium.</title>
        <authorList>
            <person name="Kawashima T."/>
            <person name="Amano N."/>
            <person name="Koike H."/>
            <person name="Makino S."/>
            <person name="Higuchi S."/>
            <person name="Kawashima-Ohya Y."/>
            <person name="Watanabe K."/>
            <person name="Yamazaki M."/>
            <person name="Kanehori K."/>
            <person name="Kawamoto T."/>
            <person name="Nunoshiba T."/>
            <person name="Yamamoto Y."/>
            <person name="Aramaki H."/>
            <person name="Makino K."/>
            <person name="Suzuki M."/>
        </authorList>
    </citation>
    <scope>NUCLEOTIDE SEQUENCE [LARGE SCALE GENOMIC DNA]</scope>
    <source>
        <strain evidence="3">ATCC 51530 / DSM 4299 / JCM 9571 / NBRC 15438 / GSS1</strain>
    </source>
</reference>
<dbReference type="EMBL" id="BA000011">
    <property type="protein sequence ID" value="BAB59853.1"/>
    <property type="molecule type" value="Genomic_DNA"/>
</dbReference>
<dbReference type="STRING" id="273116.gene:9381500"/>
<dbReference type="KEGG" id="tvo:TVG0720035"/>
<dbReference type="Pfam" id="PF13561">
    <property type="entry name" value="adh_short_C2"/>
    <property type="match status" value="1"/>
</dbReference>
<accession>Q97AU8</accession>
<dbReference type="InterPro" id="IPR002347">
    <property type="entry name" value="SDR_fam"/>
</dbReference>
<dbReference type="PANTHER" id="PTHR42879:SF6">
    <property type="entry name" value="NADPH-DEPENDENT REDUCTASE BACG"/>
    <property type="match status" value="1"/>
</dbReference>
<gene>
    <name evidence="2" type="ORF">TVG0720035</name>
</gene>
<dbReference type="OrthoDB" id="24596at2157"/>
<dbReference type="SUPFAM" id="SSF51735">
    <property type="entry name" value="NAD(P)-binding Rossmann-fold domains"/>
    <property type="match status" value="1"/>
</dbReference>
<dbReference type="Gene3D" id="3.40.50.720">
    <property type="entry name" value="NAD(P)-binding Rossmann-like Domain"/>
    <property type="match status" value="1"/>
</dbReference>
<keyword evidence="3" id="KW-1185">Reference proteome</keyword>
<evidence type="ECO:0000313" key="2">
    <source>
        <dbReference type="EMBL" id="BAB59853.1"/>
    </source>
</evidence>
<dbReference type="Proteomes" id="UP000001017">
    <property type="component" value="Chromosome"/>
</dbReference>
<comment type="similarity">
    <text evidence="1">Belongs to the short-chain dehydrogenases/reductases (SDR) family.</text>
</comment>
<organism evidence="2 3">
    <name type="scientific">Thermoplasma volcanium (strain ATCC 51530 / DSM 4299 / JCM 9571 / NBRC 15438 / GSS1)</name>
    <dbReference type="NCBI Taxonomy" id="273116"/>
    <lineage>
        <taxon>Archaea</taxon>
        <taxon>Methanobacteriati</taxon>
        <taxon>Thermoplasmatota</taxon>
        <taxon>Thermoplasmata</taxon>
        <taxon>Thermoplasmatales</taxon>
        <taxon>Thermoplasmataceae</taxon>
        <taxon>Thermoplasma</taxon>
    </lineage>
</organism>
<protein>
    <submittedName>
        <fullName evidence="2">Oxidoreductase [UCPA]</fullName>
    </submittedName>
</protein>
<reference evidence="2 3" key="1">
    <citation type="journal article" date="1999" name="Proc. Jpn. Acad.">
        <title>Determination of the complete genomic DNA sequence of Thermoplasma volvanium GSS1.</title>
        <authorList>
            <person name="Kawashima T."/>
            <person name="Yamamoto Y."/>
            <person name="Aramaki H."/>
            <person name="Nunoshiba T."/>
            <person name="Kawamoto T."/>
            <person name="Watanabe K."/>
            <person name="Yamazaki M."/>
            <person name="Kanehori K."/>
            <person name="Amano N."/>
            <person name="Ohya Y."/>
            <person name="Makino K."/>
            <person name="Suzuki M."/>
        </authorList>
    </citation>
    <scope>NUCLEOTIDE SEQUENCE [LARGE SCALE GENOMIC DNA]</scope>
    <source>
        <strain evidence="3">ATCC 51530 / DSM 4299 / JCM 9571 / NBRC 15438 / GSS1</strain>
    </source>
</reference>
<dbReference type="CDD" id="cd05344">
    <property type="entry name" value="BKR_like_SDR_like"/>
    <property type="match status" value="1"/>
</dbReference>
<dbReference type="FunFam" id="3.40.50.720:FF:000084">
    <property type="entry name" value="Short-chain dehydrogenase reductase"/>
    <property type="match status" value="1"/>
</dbReference>
<proteinExistence type="inferred from homology"/>
<dbReference type="PRINTS" id="PR00081">
    <property type="entry name" value="GDHRDH"/>
</dbReference>
<dbReference type="InterPro" id="IPR050259">
    <property type="entry name" value="SDR"/>
</dbReference>
<dbReference type="AlphaFoldDB" id="Q97AU8"/>